<keyword evidence="9 11" id="KW-1133">Transmembrane helix</keyword>
<evidence type="ECO:0000313" key="13">
    <source>
        <dbReference type="EMBL" id="MDQ0223138.1"/>
    </source>
</evidence>
<keyword evidence="4 11" id="KW-0479">Metal-binding</keyword>
<dbReference type="PANTHER" id="PTHR43079">
    <property type="entry name" value="PROBABLE CADMIUM/ZINC-TRANSPORTING ATPASE HMA1"/>
    <property type="match status" value="1"/>
</dbReference>
<evidence type="ECO:0000256" key="11">
    <source>
        <dbReference type="RuleBase" id="RU362081"/>
    </source>
</evidence>
<comment type="similarity">
    <text evidence="2 11">Belongs to the cation transport ATPase (P-type) (TC 3.A.3) family. Type IB subfamily.</text>
</comment>
<keyword evidence="11" id="KW-1003">Cell membrane</keyword>
<keyword evidence="8" id="KW-1278">Translocase</keyword>
<protein>
    <submittedName>
        <fullName evidence="13">Cd2+/Zn2+-exporting ATPase</fullName>
    </submittedName>
</protein>
<dbReference type="InterPro" id="IPR027256">
    <property type="entry name" value="P-typ_ATPase_IB"/>
</dbReference>
<dbReference type="SUPFAM" id="SSF81665">
    <property type="entry name" value="Calcium ATPase, transmembrane domain M"/>
    <property type="match status" value="1"/>
</dbReference>
<dbReference type="InterPro" id="IPR023214">
    <property type="entry name" value="HAD_sf"/>
</dbReference>
<dbReference type="InterPro" id="IPR023299">
    <property type="entry name" value="ATPase_P-typ_cyto_dom_N"/>
</dbReference>
<dbReference type="NCBIfam" id="TIGR01494">
    <property type="entry name" value="ATPase_P-type"/>
    <property type="match status" value="1"/>
</dbReference>
<evidence type="ECO:0000256" key="8">
    <source>
        <dbReference type="ARBA" id="ARBA00022967"/>
    </source>
</evidence>
<evidence type="ECO:0000256" key="2">
    <source>
        <dbReference type="ARBA" id="ARBA00006024"/>
    </source>
</evidence>
<dbReference type="Gene3D" id="3.40.1110.10">
    <property type="entry name" value="Calcium-transporting ATPase, cytoplasmic domain N"/>
    <property type="match status" value="1"/>
</dbReference>
<keyword evidence="10 11" id="KW-0472">Membrane</keyword>
<dbReference type="InterPro" id="IPR051949">
    <property type="entry name" value="Cation_Transport_ATPase"/>
</dbReference>
<keyword evidence="6 11" id="KW-0067">ATP-binding</keyword>
<gene>
    <name evidence="13" type="ORF">J2S23_001713</name>
</gene>
<dbReference type="Gene3D" id="3.40.50.1000">
    <property type="entry name" value="HAD superfamily/HAD-like"/>
    <property type="match status" value="1"/>
</dbReference>
<feature type="transmembrane region" description="Helical" evidence="11">
    <location>
        <begin position="267"/>
        <end position="288"/>
    </location>
</feature>
<dbReference type="Gene3D" id="2.70.150.10">
    <property type="entry name" value="Calcium-transporting ATPase, cytoplasmic transduction domain A"/>
    <property type="match status" value="1"/>
</dbReference>
<reference evidence="13 14" key="1">
    <citation type="submission" date="2023-07" db="EMBL/GenBank/DDBJ databases">
        <title>Genomic Encyclopedia of Type Strains, Phase IV (KMG-IV): sequencing the most valuable type-strain genomes for metagenomic binning, comparative biology and taxonomic classification.</title>
        <authorList>
            <person name="Goeker M."/>
        </authorList>
    </citation>
    <scope>NUCLEOTIDE SEQUENCE [LARGE SCALE GENOMIC DNA]</scope>
    <source>
        <strain evidence="13 14">DSM 105143</strain>
    </source>
</reference>
<name>A0ABT9YT44_9STRE</name>
<feature type="transmembrane region" description="Helical" evidence="11">
    <location>
        <begin position="235"/>
        <end position="255"/>
    </location>
</feature>
<keyword evidence="5 11" id="KW-0547">Nucleotide-binding</keyword>
<evidence type="ECO:0000256" key="5">
    <source>
        <dbReference type="ARBA" id="ARBA00022741"/>
    </source>
</evidence>
<dbReference type="InterPro" id="IPR018303">
    <property type="entry name" value="ATPase_P-typ_P_site"/>
</dbReference>
<keyword evidence="3 11" id="KW-0812">Transmembrane</keyword>
<dbReference type="EMBL" id="JAUSTM010000018">
    <property type="protein sequence ID" value="MDQ0223138.1"/>
    <property type="molecule type" value="Genomic_DNA"/>
</dbReference>
<accession>A0ABT9YT44</accession>
<evidence type="ECO:0000256" key="4">
    <source>
        <dbReference type="ARBA" id="ARBA00022723"/>
    </source>
</evidence>
<sequence>MMTYIRNNRQSQFLLAGTCLMVVGFVLGAKESELSSWSYYLAVVCLGYFATKQAIHLSLKERKVNVDLLMVLAAIGALSIGEEVEATVLLFIFAAAEVLERYVTDRSSSAITSLMEAVPKTAQLVGKGNHIQTVSTDQLQLGDLVLVSKGAQIPIDGFVSQATTVSEMALTGEASPVEKQSGQEVFAGTVNLGEPVQVEVGKRSDQTVFSNIVRLVQEAQEQPSQLARWIDHFEGWYVIAVLVTVPLFIIALMVIQELGWQDAFYRGMVLLTVASPCALVASVTPATLSAISRAAKLGVLVKGGQAMGNLAEISVLYTDKTGTLTEGKFKVVNLSISTENQPLLLGMTSHSQHPISQAISQYLLEKGVVPQKMTAPIEEHPGQGLQAGPYQLLNRKAVATLSDPSYFFTQAAQFLTTSFLTDGKEILGFIALEDQLRPEAIRAVQAFQKEGIRVEMLTGDNERVAEQIAAQAGIDQFEANCLPTDKATRVQETVQTEIVAMIGDGINDAPALAHAHLGVAMGSGSAIAMETADLVMVQNNLAKFYDVYQMSRKLKRIIIENVGFAVGVMIILIVLNVLGILDLTLGVIFHEGSTILVILNGLRLLKWQSDL</sequence>
<keyword evidence="14" id="KW-1185">Reference proteome</keyword>
<evidence type="ECO:0000256" key="10">
    <source>
        <dbReference type="ARBA" id="ARBA00023136"/>
    </source>
</evidence>
<dbReference type="InterPro" id="IPR036412">
    <property type="entry name" value="HAD-like_sf"/>
</dbReference>
<comment type="subcellular location">
    <subcellularLocation>
        <location evidence="11">Cell membrane</location>
    </subcellularLocation>
    <subcellularLocation>
        <location evidence="1">Membrane</location>
        <topology evidence="1">Multi-pass membrane protein</topology>
    </subcellularLocation>
</comment>
<dbReference type="SUPFAM" id="SSF81653">
    <property type="entry name" value="Calcium ATPase, transduction domain A"/>
    <property type="match status" value="1"/>
</dbReference>
<dbReference type="Proteomes" id="UP001223079">
    <property type="component" value="Unassembled WGS sequence"/>
</dbReference>
<dbReference type="PANTHER" id="PTHR43079:SF1">
    <property type="entry name" value="CADMIUM_ZINC-TRANSPORTING ATPASE HMA1, CHLOROPLASTIC-RELATED"/>
    <property type="match status" value="1"/>
</dbReference>
<feature type="transmembrane region" description="Helical" evidence="11">
    <location>
        <begin position="38"/>
        <end position="57"/>
    </location>
</feature>
<dbReference type="PRINTS" id="PR00119">
    <property type="entry name" value="CATATPASE"/>
</dbReference>
<dbReference type="NCBIfam" id="TIGR01525">
    <property type="entry name" value="ATPase-IB_hvy"/>
    <property type="match status" value="1"/>
</dbReference>
<evidence type="ECO:0000259" key="12">
    <source>
        <dbReference type="Pfam" id="PF00122"/>
    </source>
</evidence>
<dbReference type="SUPFAM" id="SSF56784">
    <property type="entry name" value="HAD-like"/>
    <property type="match status" value="1"/>
</dbReference>
<keyword evidence="7" id="KW-0460">Magnesium</keyword>
<dbReference type="InterPro" id="IPR059000">
    <property type="entry name" value="ATPase_P-type_domA"/>
</dbReference>
<feature type="transmembrane region" description="Helical" evidence="11">
    <location>
        <begin position="558"/>
        <end position="581"/>
    </location>
</feature>
<comment type="caution">
    <text evidence="13">The sequence shown here is derived from an EMBL/GenBank/DDBJ whole genome shotgun (WGS) entry which is preliminary data.</text>
</comment>
<feature type="transmembrane region" description="Helical" evidence="11">
    <location>
        <begin position="587"/>
        <end position="605"/>
    </location>
</feature>
<evidence type="ECO:0000313" key="14">
    <source>
        <dbReference type="Proteomes" id="UP001223079"/>
    </source>
</evidence>
<dbReference type="PROSITE" id="PS01229">
    <property type="entry name" value="COF_2"/>
    <property type="match status" value="1"/>
</dbReference>
<organism evidence="13 14">
    <name type="scientific">Streptococcus moroccensis</name>
    <dbReference type="NCBI Taxonomy" id="1451356"/>
    <lineage>
        <taxon>Bacteria</taxon>
        <taxon>Bacillati</taxon>
        <taxon>Bacillota</taxon>
        <taxon>Bacilli</taxon>
        <taxon>Lactobacillales</taxon>
        <taxon>Streptococcaceae</taxon>
        <taxon>Streptococcus</taxon>
    </lineage>
</organism>
<dbReference type="InterPro" id="IPR023298">
    <property type="entry name" value="ATPase_P-typ_TM_dom_sf"/>
</dbReference>
<evidence type="ECO:0000256" key="7">
    <source>
        <dbReference type="ARBA" id="ARBA00022842"/>
    </source>
</evidence>
<dbReference type="Pfam" id="PF00702">
    <property type="entry name" value="Hydrolase"/>
    <property type="match status" value="1"/>
</dbReference>
<dbReference type="PROSITE" id="PS00154">
    <property type="entry name" value="ATPASE_E1_E2"/>
    <property type="match status" value="1"/>
</dbReference>
<dbReference type="InterPro" id="IPR001757">
    <property type="entry name" value="P_typ_ATPase"/>
</dbReference>
<dbReference type="Pfam" id="PF00122">
    <property type="entry name" value="E1-E2_ATPase"/>
    <property type="match status" value="1"/>
</dbReference>
<dbReference type="InterPro" id="IPR008250">
    <property type="entry name" value="ATPase_P-typ_transduc_dom_A_sf"/>
</dbReference>
<evidence type="ECO:0000256" key="1">
    <source>
        <dbReference type="ARBA" id="ARBA00004141"/>
    </source>
</evidence>
<dbReference type="RefSeq" id="WP_307122293.1">
    <property type="nucleotide sequence ID" value="NZ_JAUSTM010000018.1"/>
</dbReference>
<evidence type="ECO:0000256" key="6">
    <source>
        <dbReference type="ARBA" id="ARBA00022840"/>
    </source>
</evidence>
<evidence type="ECO:0000256" key="9">
    <source>
        <dbReference type="ARBA" id="ARBA00022989"/>
    </source>
</evidence>
<proteinExistence type="inferred from homology"/>
<evidence type="ECO:0000256" key="3">
    <source>
        <dbReference type="ARBA" id="ARBA00022692"/>
    </source>
</evidence>
<feature type="domain" description="P-type ATPase A" evidence="12">
    <location>
        <begin position="118"/>
        <end position="217"/>
    </location>
</feature>